<keyword evidence="3" id="KW-1185">Reference proteome</keyword>
<sequence length="106" mass="11987">MSQHNNKYHVTIEDCPDEDDIRQLNQRSSGFDYIDISHINNSIEDNSMDIDSNSSSRGSKRQAWDEVDALEEQARNEKMQDQPTAMANANETARIVQEAAQQSSGI</sequence>
<evidence type="ECO:0000313" key="3">
    <source>
        <dbReference type="Proteomes" id="UP000650833"/>
    </source>
</evidence>
<dbReference type="OrthoDB" id="2228980at2759"/>
<name>A0A8H7QML9_9FUNG</name>
<gene>
    <name evidence="2" type="ORF">INT46_002650</name>
</gene>
<dbReference type="EMBL" id="JAEPRC010000544">
    <property type="protein sequence ID" value="KAG2195087.1"/>
    <property type="molecule type" value="Genomic_DNA"/>
</dbReference>
<protein>
    <submittedName>
        <fullName evidence="2">Uncharacterized protein</fullName>
    </submittedName>
</protein>
<proteinExistence type="predicted"/>
<dbReference type="AlphaFoldDB" id="A0A8H7QML9"/>
<dbReference type="Proteomes" id="UP000650833">
    <property type="component" value="Unassembled WGS sequence"/>
</dbReference>
<evidence type="ECO:0000313" key="2">
    <source>
        <dbReference type="EMBL" id="KAG2195087.1"/>
    </source>
</evidence>
<organism evidence="2 3">
    <name type="scientific">Mucor plumbeus</name>
    <dbReference type="NCBI Taxonomy" id="97098"/>
    <lineage>
        <taxon>Eukaryota</taxon>
        <taxon>Fungi</taxon>
        <taxon>Fungi incertae sedis</taxon>
        <taxon>Mucoromycota</taxon>
        <taxon>Mucoromycotina</taxon>
        <taxon>Mucoromycetes</taxon>
        <taxon>Mucorales</taxon>
        <taxon>Mucorineae</taxon>
        <taxon>Mucoraceae</taxon>
        <taxon>Mucor</taxon>
    </lineage>
</organism>
<comment type="caution">
    <text evidence="2">The sequence shown here is derived from an EMBL/GenBank/DDBJ whole genome shotgun (WGS) entry which is preliminary data.</text>
</comment>
<accession>A0A8H7QML9</accession>
<feature type="region of interest" description="Disordered" evidence="1">
    <location>
        <begin position="43"/>
        <end position="65"/>
    </location>
</feature>
<feature type="compositionally biased region" description="Low complexity" evidence="1">
    <location>
        <begin position="43"/>
        <end position="56"/>
    </location>
</feature>
<evidence type="ECO:0000256" key="1">
    <source>
        <dbReference type="SAM" id="MobiDB-lite"/>
    </source>
</evidence>
<reference evidence="2" key="1">
    <citation type="submission" date="2020-12" db="EMBL/GenBank/DDBJ databases">
        <title>Metabolic potential, ecology and presence of endohyphal bacteria is reflected in genomic diversity of Mucoromycotina.</title>
        <authorList>
            <person name="Muszewska A."/>
            <person name="Okrasinska A."/>
            <person name="Steczkiewicz K."/>
            <person name="Drgas O."/>
            <person name="Orlowska M."/>
            <person name="Perlinska-Lenart U."/>
            <person name="Aleksandrzak-Piekarczyk T."/>
            <person name="Szatraj K."/>
            <person name="Zielenkiewicz U."/>
            <person name="Pilsyk S."/>
            <person name="Malc E."/>
            <person name="Mieczkowski P."/>
            <person name="Kruszewska J.S."/>
            <person name="Biernat P."/>
            <person name="Pawlowska J."/>
        </authorList>
    </citation>
    <scope>NUCLEOTIDE SEQUENCE</scope>
    <source>
        <strain evidence="2">CBS 226.32</strain>
    </source>
</reference>